<dbReference type="STRING" id="756272.Plabr_4510"/>
<feature type="transmembrane region" description="Helical" evidence="8">
    <location>
        <begin position="259"/>
        <end position="280"/>
    </location>
</feature>
<dbReference type="PANTHER" id="PTHR33908">
    <property type="entry name" value="MANNOSYLTRANSFERASE YKCB-RELATED"/>
    <property type="match status" value="1"/>
</dbReference>
<evidence type="ECO:0000313" key="11">
    <source>
        <dbReference type="Proteomes" id="UP000006860"/>
    </source>
</evidence>
<evidence type="ECO:0000256" key="8">
    <source>
        <dbReference type="SAM" id="Phobius"/>
    </source>
</evidence>
<dbReference type="AlphaFoldDB" id="F0SMA2"/>
<sequence>MSRPLPHGLLLALTCGLVFFLNLGSARLFDEDEPKNAECGREMFERGDWLVPTYNYELRTDKPIMLYWLMLSSFHAFGVNEFAARMPSACMATITVFCVYLLGRRLFDKRVGFWAALMLATALFYVTIGRISTPDSTLVGFITLAMLTFVYSVPTTAAGWGTPYYPEQRNTKFCVPRSAWQFVLLYGIMGLAVLTKGPVGFLLPCAVIGLFLLCQKDCPHAPQDLNWRRPLESSNELVLYLASFWAPSRFFRALAAMRPITLAVSVLAVALPWYIAVGFATNGAWLEGFLGDHNVGRFSAPMEGHSGPIFYYAIAILMGFFPWSVFLPISVYLANRYKSLIPRERRSLMFLLCWAGVYFVFFSIARTKLPNYVVPCYPPLALIVAWTLVRWQEGRLEIPHWALQWGSISLMVAGGAIGIAFPIVSWVLLPGYAAVGLVGLIPLACGAWLQMQQKDYRSSRLLPTMAAGAVPLAMVALGWIAPWISQAQESAQLGQLAAEHSHSTTPVATFRYFTTNMPFYAERPIARYHSAEEIQNFFVKHPEGLLCVRDEDLKAIEDILPARTEVIEETPRFLRNGSVLMLRKASLQMAAEPFDASETRLR</sequence>
<organism evidence="10 11">
    <name type="scientific">Rubinisphaera brasiliensis (strain ATCC 49424 / DSM 5305 / JCM 21570 / IAM 15109 / NBRC 103401 / IFAM 1448)</name>
    <name type="common">Planctomyces brasiliensis</name>
    <dbReference type="NCBI Taxonomy" id="756272"/>
    <lineage>
        <taxon>Bacteria</taxon>
        <taxon>Pseudomonadati</taxon>
        <taxon>Planctomycetota</taxon>
        <taxon>Planctomycetia</taxon>
        <taxon>Planctomycetales</taxon>
        <taxon>Planctomycetaceae</taxon>
        <taxon>Rubinisphaera</taxon>
    </lineage>
</organism>
<dbReference type="InterPro" id="IPR038731">
    <property type="entry name" value="RgtA/B/C-like"/>
</dbReference>
<dbReference type="GO" id="GO:0009103">
    <property type="term" value="P:lipopolysaccharide biosynthetic process"/>
    <property type="evidence" value="ECO:0007669"/>
    <property type="project" value="UniProtKB-ARBA"/>
</dbReference>
<evidence type="ECO:0000256" key="5">
    <source>
        <dbReference type="ARBA" id="ARBA00022692"/>
    </source>
</evidence>
<feature type="transmembrane region" description="Helical" evidence="8">
    <location>
        <begin position="401"/>
        <end position="423"/>
    </location>
</feature>
<evidence type="ECO:0000256" key="7">
    <source>
        <dbReference type="ARBA" id="ARBA00023136"/>
    </source>
</evidence>
<dbReference type="eggNOG" id="COG1807">
    <property type="taxonomic scope" value="Bacteria"/>
</dbReference>
<reference evidence="11" key="1">
    <citation type="submission" date="2011-02" db="EMBL/GenBank/DDBJ databases">
        <title>The complete genome of Planctomyces brasiliensis DSM 5305.</title>
        <authorList>
            <person name="Lucas S."/>
            <person name="Copeland A."/>
            <person name="Lapidus A."/>
            <person name="Bruce D."/>
            <person name="Goodwin L."/>
            <person name="Pitluck S."/>
            <person name="Kyrpides N."/>
            <person name="Mavromatis K."/>
            <person name="Pagani I."/>
            <person name="Ivanova N."/>
            <person name="Ovchinnikova G."/>
            <person name="Lu M."/>
            <person name="Detter J.C."/>
            <person name="Han C."/>
            <person name="Land M."/>
            <person name="Hauser L."/>
            <person name="Markowitz V."/>
            <person name="Cheng J.-F."/>
            <person name="Hugenholtz P."/>
            <person name="Woyke T."/>
            <person name="Wu D."/>
            <person name="Tindall B."/>
            <person name="Pomrenke H.G."/>
            <person name="Brambilla E."/>
            <person name="Klenk H.-P."/>
            <person name="Eisen J.A."/>
        </authorList>
    </citation>
    <scope>NUCLEOTIDE SEQUENCE [LARGE SCALE GENOMIC DNA]</scope>
    <source>
        <strain evidence="11">ATCC 49424 / DSM 5305 / JCM 21570 / NBRC 103401 / IFAM 1448</strain>
    </source>
</reference>
<accession>F0SMA2</accession>
<keyword evidence="3" id="KW-0328">Glycosyltransferase</keyword>
<name>F0SMA2_RUBBR</name>
<keyword evidence="7 8" id="KW-0472">Membrane</keyword>
<evidence type="ECO:0000256" key="3">
    <source>
        <dbReference type="ARBA" id="ARBA00022676"/>
    </source>
</evidence>
<evidence type="ECO:0000256" key="6">
    <source>
        <dbReference type="ARBA" id="ARBA00022989"/>
    </source>
</evidence>
<evidence type="ECO:0000256" key="2">
    <source>
        <dbReference type="ARBA" id="ARBA00022475"/>
    </source>
</evidence>
<keyword evidence="11" id="KW-1185">Reference proteome</keyword>
<dbReference type="RefSeq" id="WP_013630786.1">
    <property type="nucleotide sequence ID" value="NC_015174.1"/>
</dbReference>
<dbReference type="GO" id="GO:0016763">
    <property type="term" value="F:pentosyltransferase activity"/>
    <property type="evidence" value="ECO:0007669"/>
    <property type="project" value="TreeGrafter"/>
</dbReference>
<keyword evidence="5 8" id="KW-0812">Transmembrane</keyword>
<protein>
    <submittedName>
        <fullName evidence="10">Glycosyl transferase family 39</fullName>
    </submittedName>
</protein>
<feature type="transmembrane region" description="Helical" evidence="8">
    <location>
        <begin position="89"/>
        <end position="107"/>
    </location>
</feature>
<dbReference type="KEGG" id="pbs:Plabr_4510"/>
<dbReference type="InterPro" id="IPR050297">
    <property type="entry name" value="LipidA_mod_glycosyltrf_83"/>
</dbReference>
<evidence type="ECO:0000259" key="9">
    <source>
        <dbReference type="Pfam" id="PF13231"/>
    </source>
</evidence>
<feature type="transmembrane region" description="Helical" evidence="8">
    <location>
        <begin position="113"/>
        <end position="131"/>
    </location>
</feature>
<feature type="transmembrane region" description="Helical" evidence="8">
    <location>
        <begin position="180"/>
        <end position="213"/>
    </location>
</feature>
<dbReference type="HOGENOM" id="CLU_019200_0_1_0"/>
<evidence type="ECO:0000256" key="4">
    <source>
        <dbReference type="ARBA" id="ARBA00022679"/>
    </source>
</evidence>
<dbReference type="PANTHER" id="PTHR33908:SF3">
    <property type="entry name" value="UNDECAPRENYL PHOSPHATE-ALPHA-4-AMINO-4-DEOXY-L-ARABINOSE ARABINOSYL TRANSFERASE"/>
    <property type="match status" value="1"/>
</dbReference>
<dbReference type="GO" id="GO:0010041">
    <property type="term" value="P:response to iron(III) ion"/>
    <property type="evidence" value="ECO:0007669"/>
    <property type="project" value="TreeGrafter"/>
</dbReference>
<feature type="transmembrane region" description="Helical" evidence="8">
    <location>
        <begin position="309"/>
        <end position="335"/>
    </location>
</feature>
<dbReference type="Proteomes" id="UP000006860">
    <property type="component" value="Chromosome"/>
</dbReference>
<feature type="domain" description="Glycosyltransferase RgtA/B/C/D-like" evidence="9">
    <location>
        <begin position="61"/>
        <end position="152"/>
    </location>
</feature>
<dbReference type="OrthoDB" id="9815691at2"/>
<gene>
    <name evidence="10" type="ordered locus">Plabr_4510</name>
</gene>
<evidence type="ECO:0000313" key="10">
    <source>
        <dbReference type="EMBL" id="ADY62081.1"/>
    </source>
</evidence>
<keyword evidence="4 10" id="KW-0808">Transferase</keyword>
<feature type="transmembrane region" description="Helical" evidence="8">
    <location>
        <begin position="372"/>
        <end position="389"/>
    </location>
</feature>
<feature type="transmembrane region" description="Helical" evidence="8">
    <location>
        <begin position="138"/>
        <end position="160"/>
    </location>
</feature>
<feature type="transmembrane region" description="Helical" evidence="8">
    <location>
        <begin position="461"/>
        <end position="484"/>
    </location>
</feature>
<dbReference type="GO" id="GO:0005886">
    <property type="term" value="C:plasma membrane"/>
    <property type="evidence" value="ECO:0007669"/>
    <property type="project" value="UniProtKB-SubCell"/>
</dbReference>
<dbReference type="EMBL" id="CP002546">
    <property type="protein sequence ID" value="ADY62081.1"/>
    <property type="molecule type" value="Genomic_DNA"/>
</dbReference>
<dbReference type="Pfam" id="PF13231">
    <property type="entry name" value="PMT_2"/>
    <property type="match status" value="1"/>
</dbReference>
<comment type="subcellular location">
    <subcellularLocation>
        <location evidence="1">Cell membrane</location>
        <topology evidence="1">Multi-pass membrane protein</topology>
    </subcellularLocation>
</comment>
<keyword evidence="2" id="KW-1003">Cell membrane</keyword>
<evidence type="ECO:0000256" key="1">
    <source>
        <dbReference type="ARBA" id="ARBA00004651"/>
    </source>
</evidence>
<feature type="transmembrane region" description="Helical" evidence="8">
    <location>
        <begin position="429"/>
        <end position="449"/>
    </location>
</feature>
<proteinExistence type="predicted"/>
<feature type="transmembrane region" description="Helical" evidence="8">
    <location>
        <begin position="347"/>
        <end position="366"/>
    </location>
</feature>
<keyword evidence="6 8" id="KW-1133">Transmembrane helix</keyword>